<name>A0A0E2ZR78_9GAMM</name>
<dbReference type="OrthoDB" id="9805159at2"/>
<feature type="domain" description="Glycosyl hydrolase family 13 catalytic" evidence="1">
    <location>
        <begin position="108"/>
        <end position="539"/>
    </location>
</feature>
<dbReference type="CDD" id="cd11324">
    <property type="entry name" value="AmyAc_Amylosucrase"/>
    <property type="match status" value="1"/>
</dbReference>
<dbReference type="Proteomes" id="UP000028839">
    <property type="component" value="Unassembled WGS sequence"/>
</dbReference>
<dbReference type="SUPFAM" id="SSF51011">
    <property type="entry name" value="Glycosyl hydrolase domain"/>
    <property type="match status" value="1"/>
</dbReference>
<dbReference type="InterPro" id="IPR017853">
    <property type="entry name" value="GH"/>
</dbReference>
<dbReference type="PANTHER" id="PTHR10357">
    <property type="entry name" value="ALPHA-AMYLASE FAMILY MEMBER"/>
    <property type="match status" value="1"/>
</dbReference>
<dbReference type="Gene3D" id="2.60.40.1180">
    <property type="entry name" value="Golgi alpha-mannosidase II"/>
    <property type="match status" value="1"/>
</dbReference>
<dbReference type="HOGENOM" id="CLU_022796_0_0_6"/>
<dbReference type="InterPro" id="IPR032091">
    <property type="entry name" value="Malt_amylase-like_C"/>
</dbReference>
<evidence type="ECO:0000259" key="1">
    <source>
        <dbReference type="SMART" id="SM00642"/>
    </source>
</evidence>
<dbReference type="Gene3D" id="3.90.400.10">
    <property type="entry name" value="Oligo-1,6-glucosidase, Domain 2"/>
    <property type="match status" value="1"/>
</dbReference>
<dbReference type="AlphaFoldDB" id="A0A0E2ZR78"/>
<dbReference type="InterPro" id="IPR013780">
    <property type="entry name" value="Glyco_hydro_b"/>
</dbReference>
<reference evidence="2 3" key="1">
    <citation type="submission" date="2014-07" db="EMBL/GenBank/DDBJ databases">
        <title>Comparative analysis of Nitrosococcus oceani genome inventories of strains from Pacific and Atlantic gyres.</title>
        <authorList>
            <person name="Lim C.K."/>
            <person name="Wang L."/>
            <person name="Sayavedra-Soto L.A."/>
            <person name="Klotz M.G."/>
        </authorList>
    </citation>
    <scope>NUCLEOTIDE SEQUENCE [LARGE SCALE GENOMIC DNA]</scope>
    <source>
        <strain evidence="2 3">C-27</strain>
    </source>
</reference>
<dbReference type="GO" id="GO:0047669">
    <property type="term" value="F:amylosucrase activity"/>
    <property type="evidence" value="ECO:0007669"/>
    <property type="project" value="InterPro"/>
</dbReference>
<accession>A0A0E2ZR78</accession>
<evidence type="ECO:0000313" key="2">
    <source>
        <dbReference type="EMBL" id="KFI20822.1"/>
    </source>
</evidence>
<dbReference type="Gene3D" id="1.10.1740.10">
    <property type="match status" value="1"/>
</dbReference>
<protein>
    <submittedName>
        <fullName evidence="2">Amylosucrase</fullName>
    </submittedName>
</protein>
<proteinExistence type="predicted"/>
<dbReference type="InterPro" id="IPR045857">
    <property type="entry name" value="O16G_dom_2"/>
</dbReference>
<dbReference type="SMART" id="SM00642">
    <property type="entry name" value="Aamy"/>
    <property type="match status" value="1"/>
</dbReference>
<dbReference type="GO" id="GO:0005975">
    <property type="term" value="P:carbohydrate metabolic process"/>
    <property type="evidence" value="ECO:0007669"/>
    <property type="project" value="InterPro"/>
</dbReference>
<dbReference type="Gene3D" id="3.20.20.80">
    <property type="entry name" value="Glycosidases"/>
    <property type="match status" value="1"/>
</dbReference>
<comment type="caution">
    <text evidence="2">The sequence shown here is derived from an EMBL/GenBank/DDBJ whole genome shotgun (WGS) entry which is preliminary data.</text>
</comment>
<dbReference type="Pfam" id="PF16657">
    <property type="entry name" value="Malt_amylase_C"/>
    <property type="match status" value="1"/>
</dbReference>
<dbReference type="Pfam" id="PF00128">
    <property type="entry name" value="Alpha-amylase"/>
    <property type="match status" value="1"/>
</dbReference>
<dbReference type="PANTHER" id="PTHR10357:SF213">
    <property type="entry name" value="ALPHA AMYLASE CATALYTIC REGION"/>
    <property type="match status" value="1"/>
</dbReference>
<dbReference type="InterPro" id="IPR044077">
    <property type="entry name" value="Amylosucrase"/>
</dbReference>
<evidence type="ECO:0000313" key="3">
    <source>
        <dbReference type="Proteomes" id="UP000028839"/>
    </source>
</evidence>
<sequence>MSDARWMKQHSTVSLRRLMPRLEARFKAQVDPDEWQGYVQRLETHFPRLFDCLYRLYGQQYDFFFHLESILASATEMWWVRPAELKALDALRTADPYWYQSHRLVGAMCYVDLFAGDLVGLRERISYLTELGINYLHLMPVFKVPEGDNDGGYAVSSYREINPNLGTMEDLVRLADELRYRGISLCLDFVFNHTADEHDWARRAQAGDREYQEYYRMFPDRELPDAYERSLNPIFPDEHPGSFTYRNRIRKWIWTSFHNYQWDLNYENPVVFNRMLEEMLFLANQGVEILRLDAVAFVWKELGTSCQNLPEAHIIIQAFNALVRIAAPAMVFKSEAIVHPDDVRKYISEEECQLSYNPQLMALLWDALASRDIRLLRYGLQRRFALPSGCAWVNYVRCHDDIGWTFSDDDARALDLDPQAHRQFLSQFYTARFEGSFARGMPFQENLATGDARVSGTCASLAGLEKGLYHNDETEIEYAIRKILLIHGVILTIGGIPLIYLGDEIGVLNDYDYEKDLAKIGDTRWLHRLPFDEARAEQRWDFTTVPGRIYQGLLRLIQIRQQNLAFTRAETEVVDTGNDHVFGYFRNHDEYTVLILANFSDFTQHLEARRLRMLGLRKTEVDLFAGKTVTATRELSLEPYAFMVLARPGK</sequence>
<dbReference type="SUPFAM" id="SSF51445">
    <property type="entry name" value="(Trans)glycosidases"/>
    <property type="match status" value="1"/>
</dbReference>
<organism evidence="2 3">
    <name type="scientific">Nitrosococcus oceani C-27</name>
    <dbReference type="NCBI Taxonomy" id="314279"/>
    <lineage>
        <taxon>Bacteria</taxon>
        <taxon>Pseudomonadati</taxon>
        <taxon>Pseudomonadota</taxon>
        <taxon>Gammaproteobacteria</taxon>
        <taxon>Chromatiales</taxon>
        <taxon>Chromatiaceae</taxon>
        <taxon>Nitrosococcus</taxon>
    </lineage>
</organism>
<dbReference type="InterPro" id="IPR006047">
    <property type="entry name" value="GH13_cat_dom"/>
</dbReference>
<dbReference type="EMBL" id="JPGN01000008">
    <property type="protein sequence ID" value="KFI20822.1"/>
    <property type="molecule type" value="Genomic_DNA"/>
</dbReference>
<gene>
    <name evidence="2" type="ORF">IB75_01115</name>
</gene>